<sequence length="148" mass="15977">MTIPCRATFPTCACASAPSPPAASRRRRGKPCLLRIGAPLGFGHRPLRPPIATFRNQYPDLRVHLELDGNLVDLLQTGTDLAIRDGQPQDSSRIGRELAPNHRLLCAAPDYLDWHDRPQHPTTCASMPASCSASANRRTGSSRAAACG</sequence>
<feature type="domain" description="LysR substrate-binding" evidence="3">
    <location>
        <begin position="34"/>
        <end position="128"/>
    </location>
</feature>
<dbReference type="GO" id="GO:0043565">
    <property type="term" value="F:sequence-specific DNA binding"/>
    <property type="evidence" value="ECO:0007669"/>
    <property type="project" value="TreeGrafter"/>
</dbReference>
<dbReference type="GO" id="GO:0006351">
    <property type="term" value="P:DNA-templated transcription"/>
    <property type="evidence" value="ECO:0007669"/>
    <property type="project" value="TreeGrafter"/>
</dbReference>
<dbReference type="PANTHER" id="PTHR30537">
    <property type="entry name" value="HTH-TYPE TRANSCRIPTIONAL REGULATOR"/>
    <property type="match status" value="1"/>
</dbReference>
<reference evidence="4 5" key="1">
    <citation type="submission" date="2020-12" db="EMBL/GenBank/DDBJ databases">
        <title>Genomic Analysis and Response surface optimization of nitrogen-fixing conditions for A. chroococcum strain HR1, Isolation from rhizosphere soil.</title>
        <authorList>
            <person name="Li J."/>
            <person name="Yang H."/>
            <person name="Liu H."/>
            <person name="Wang C."/>
            <person name="Tian Y."/>
            <person name="Lu X.Y."/>
        </authorList>
    </citation>
    <scope>NUCLEOTIDE SEQUENCE [LARGE SCALE GENOMIC DNA]</scope>
    <source>
        <strain evidence="4 5">HR1</strain>
    </source>
</reference>
<dbReference type="GO" id="GO:0003700">
    <property type="term" value="F:DNA-binding transcription factor activity"/>
    <property type="evidence" value="ECO:0007669"/>
    <property type="project" value="TreeGrafter"/>
</dbReference>
<feature type="region of interest" description="Disordered" evidence="2">
    <location>
        <begin position="125"/>
        <end position="148"/>
    </location>
</feature>
<dbReference type="Pfam" id="PF03466">
    <property type="entry name" value="LysR_substrate"/>
    <property type="match status" value="1"/>
</dbReference>
<comment type="similarity">
    <text evidence="1">Belongs to the LysR transcriptional regulatory family.</text>
</comment>
<dbReference type="InterPro" id="IPR058163">
    <property type="entry name" value="LysR-type_TF_proteobact-type"/>
</dbReference>
<feature type="compositionally biased region" description="Low complexity" evidence="2">
    <location>
        <begin position="125"/>
        <end position="135"/>
    </location>
</feature>
<dbReference type="EMBL" id="CP066310">
    <property type="protein sequence ID" value="QQE89098.1"/>
    <property type="molecule type" value="Genomic_DNA"/>
</dbReference>
<protein>
    <recommendedName>
        <fullName evidence="3">LysR substrate-binding domain-containing protein</fullName>
    </recommendedName>
</protein>
<dbReference type="AlphaFoldDB" id="A0AAQ0BZ18"/>
<dbReference type="InterPro" id="IPR005119">
    <property type="entry name" value="LysR_subst-bd"/>
</dbReference>
<evidence type="ECO:0000259" key="3">
    <source>
        <dbReference type="Pfam" id="PF03466"/>
    </source>
</evidence>
<evidence type="ECO:0000313" key="5">
    <source>
        <dbReference type="Proteomes" id="UP000596192"/>
    </source>
</evidence>
<gene>
    <name evidence="4" type="ORF">GKQ51_01635</name>
</gene>
<dbReference type="SUPFAM" id="SSF53850">
    <property type="entry name" value="Periplasmic binding protein-like II"/>
    <property type="match status" value="1"/>
</dbReference>
<name>A0AAQ0BZ18_9GAMM</name>
<dbReference type="Proteomes" id="UP000596192">
    <property type="component" value="Chromosome"/>
</dbReference>
<evidence type="ECO:0000256" key="2">
    <source>
        <dbReference type="SAM" id="MobiDB-lite"/>
    </source>
</evidence>
<proteinExistence type="inferred from homology"/>
<evidence type="ECO:0000256" key="1">
    <source>
        <dbReference type="ARBA" id="ARBA00009437"/>
    </source>
</evidence>
<dbReference type="Gene3D" id="3.40.190.290">
    <property type="match status" value="1"/>
</dbReference>
<organism evidence="4 5">
    <name type="scientific">Azotobacter chroococcum</name>
    <dbReference type="NCBI Taxonomy" id="353"/>
    <lineage>
        <taxon>Bacteria</taxon>
        <taxon>Pseudomonadati</taxon>
        <taxon>Pseudomonadota</taxon>
        <taxon>Gammaproteobacteria</taxon>
        <taxon>Pseudomonadales</taxon>
        <taxon>Pseudomonadaceae</taxon>
        <taxon>Azotobacter</taxon>
    </lineage>
</organism>
<accession>A0AAQ0BZ18</accession>
<evidence type="ECO:0000313" key="4">
    <source>
        <dbReference type="EMBL" id="QQE89098.1"/>
    </source>
</evidence>
<dbReference type="PANTHER" id="PTHR30537:SF5">
    <property type="entry name" value="HTH-TYPE TRANSCRIPTIONAL ACTIVATOR TTDR-RELATED"/>
    <property type="match status" value="1"/>
</dbReference>